<dbReference type="Gene3D" id="3.20.190.10">
    <property type="entry name" value="MutM-like, N-terminal"/>
    <property type="match status" value="1"/>
</dbReference>
<evidence type="ECO:0000256" key="1">
    <source>
        <dbReference type="ARBA" id="ARBA00004123"/>
    </source>
</evidence>
<dbReference type="GO" id="GO:0003906">
    <property type="term" value="F:DNA-(apurinic or apyrimidinic site) endonuclease activity"/>
    <property type="evidence" value="ECO:0007669"/>
    <property type="project" value="InterPro"/>
</dbReference>
<evidence type="ECO:0000313" key="25">
    <source>
        <dbReference type="Proteomes" id="UP000694569"/>
    </source>
</evidence>
<evidence type="ECO:0000256" key="14">
    <source>
        <dbReference type="ARBA" id="ARBA00023295"/>
    </source>
</evidence>
<evidence type="ECO:0000256" key="20">
    <source>
        <dbReference type="ARBA" id="ARBA00082920"/>
    </source>
</evidence>
<dbReference type="InterPro" id="IPR010979">
    <property type="entry name" value="Ribosomal_uS13-like_H2TH"/>
</dbReference>
<keyword evidence="10" id="KW-0206">Cytoskeleton</keyword>
<keyword evidence="13" id="KW-0511">Multifunctional enzyme</keyword>
<evidence type="ECO:0000256" key="15">
    <source>
        <dbReference type="ARBA" id="ARBA00055258"/>
    </source>
</evidence>
<accession>A0A8C5QSM8</accession>
<dbReference type="OrthoDB" id="6260718at2759"/>
<feature type="compositionally biased region" description="Basic and acidic residues" evidence="22">
    <location>
        <begin position="336"/>
        <end position="356"/>
    </location>
</feature>
<dbReference type="Gene3D" id="1.10.8.50">
    <property type="match status" value="1"/>
</dbReference>
<dbReference type="GO" id="GO:0005694">
    <property type="term" value="C:chromosome"/>
    <property type="evidence" value="ECO:0007669"/>
    <property type="project" value="UniProtKB-SubCell"/>
</dbReference>
<dbReference type="Ensembl" id="ENSLLET00000044193.1">
    <property type="protein sequence ID" value="ENSLLEP00000042495.1"/>
    <property type="gene ID" value="ENSLLEG00000027041.1"/>
</dbReference>
<dbReference type="InterPro" id="IPR012319">
    <property type="entry name" value="FPG_cat"/>
</dbReference>
<organism evidence="24 25">
    <name type="scientific">Leptobrachium leishanense</name>
    <name type="common">Leishan spiny toad</name>
    <dbReference type="NCBI Taxonomy" id="445787"/>
    <lineage>
        <taxon>Eukaryota</taxon>
        <taxon>Metazoa</taxon>
        <taxon>Chordata</taxon>
        <taxon>Craniata</taxon>
        <taxon>Vertebrata</taxon>
        <taxon>Euteleostomi</taxon>
        <taxon>Amphibia</taxon>
        <taxon>Batrachia</taxon>
        <taxon>Anura</taxon>
        <taxon>Pelobatoidea</taxon>
        <taxon>Megophryidae</taxon>
        <taxon>Leptobrachium</taxon>
    </lineage>
</organism>
<dbReference type="SMART" id="SM00898">
    <property type="entry name" value="Fapy_DNA_glyco"/>
    <property type="match status" value="1"/>
</dbReference>
<dbReference type="SUPFAM" id="SSF57716">
    <property type="entry name" value="Glucocorticoid receptor-like (DNA-binding domain)"/>
    <property type="match status" value="1"/>
</dbReference>
<evidence type="ECO:0000256" key="18">
    <source>
        <dbReference type="ARBA" id="ARBA00079367"/>
    </source>
</evidence>
<dbReference type="GO" id="GO:0008270">
    <property type="term" value="F:zinc ion binding"/>
    <property type="evidence" value="ECO:0007669"/>
    <property type="project" value="InterPro"/>
</dbReference>
<dbReference type="Pfam" id="PF09292">
    <property type="entry name" value="Neil1-DNA_bind"/>
    <property type="match status" value="1"/>
</dbReference>
<keyword evidence="5" id="KW-0963">Cytoplasm</keyword>
<dbReference type="GO" id="GO:0006284">
    <property type="term" value="P:base-excision repair"/>
    <property type="evidence" value="ECO:0007669"/>
    <property type="project" value="InterPro"/>
</dbReference>
<evidence type="ECO:0000256" key="12">
    <source>
        <dbReference type="ARBA" id="ARBA00023242"/>
    </source>
</evidence>
<dbReference type="AlphaFoldDB" id="A0A8C5QSM8"/>
<dbReference type="GO" id="GO:0005813">
    <property type="term" value="C:centrosome"/>
    <property type="evidence" value="ECO:0007669"/>
    <property type="project" value="UniProtKB-SubCell"/>
</dbReference>
<evidence type="ECO:0000256" key="4">
    <source>
        <dbReference type="ARBA" id="ARBA00022454"/>
    </source>
</evidence>
<evidence type="ECO:0000256" key="13">
    <source>
        <dbReference type="ARBA" id="ARBA00023268"/>
    </source>
</evidence>
<evidence type="ECO:0000256" key="8">
    <source>
        <dbReference type="ARBA" id="ARBA00023125"/>
    </source>
</evidence>
<dbReference type="FunFam" id="1.10.8.50:FF:000007">
    <property type="entry name" value="endonuclease 8-like 1 isoform X1"/>
    <property type="match status" value="1"/>
</dbReference>
<dbReference type="PROSITE" id="PS51068">
    <property type="entry name" value="FPG_CAT"/>
    <property type="match status" value="1"/>
</dbReference>
<comment type="subcellular location">
    <subcellularLocation>
        <location evidence="2">Chromosome</location>
    </subcellularLocation>
    <subcellularLocation>
        <location evidence="3">Cytoplasm</location>
        <location evidence="3">Cytoskeleton</location>
        <location evidence="3">Microtubule organizing center</location>
        <location evidence="3">Centrosome</location>
    </subcellularLocation>
    <subcellularLocation>
        <location evidence="1">Nucleus</location>
    </subcellularLocation>
</comment>
<evidence type="ECO:0000256" key="22">
    <source>
        <dbReference type="SAM" id="MobiDB-lite"/>
    </source>
</evidence>
<dbReference type="PANTHER" id="PTHR22993">
    <property type="entry name" value="FORMAMIDOPYRIMIDINE-DNA GLYCOSYLASE"/>
    <property type="match status" value="1"/>
</dbReference>
<evidence type="ECO:0000256" key="7">
    <source>
        <dbReference type="ARBA" id="ARBA00022801"/>
    </source>
</evidence>
<dbReference type="GO" id="GO:0005634">
    <property type="term" value="C:nucleus"/>
    <property type="evidence" value="ECO:0007669"/>
    <property type="project" value="UniProtKB-SubCell"/>
</dbReference>
<dbReference type="InterPro" id="IPR035937">
    <property type="entry name" value="FPG_N"/>
</dbReference>
<dbReference type="SUPFAM" id="SSF46946">
    <property type="entry name" value="S13-like H2TH domain"/>
    <property type="match status" value="1"/>
</dbReference>
<evidence type="ECO:0000256" key="9">
    <source>
        <dbReference type="ARBA" id="ARBA00023204"/>
    </source>
</evidence>
<evidence type="ECO:0000256" key="21">
    <source>
        <dbReference type="ARBA" id="ARBA00083344"/>
    </source>
</evidence>
<reference evidence="24" key="2">
    <citation type="submission" date="2025-09" db="UniProtKB">
        <authorList>
            <consortium name="Ensembl"/>
        </authorList>
    </citation>
    <scope>IDENTIFICATION</scope>
</reference>
<dbReference type="FunFam" id="3.20.190.10:FF:000003">
    <property type="entry name" value="endonuclease 8-like 1 isoform X1"/>
    <property type="match status" value="1"/>
</dbReference>
<feature type="compositionally biased region" description="Basic and acidic residues" evidence="22">
    <location>
        <begin position="365"/>
        <end position="398"/>
    </location>
</feature>
<evidence type="ECO:0000256" key="11">
    <source>
        <dbReference type="ARBA" id="ARBA00023239"/>
    </source>
</evidence>
<evidence type="ECO:0000256" key="2">
    <source>
        <dbReference type="ARBA" id="ARBA00004286"/>
    </source>
</evidence>
<dbReference type="PANTHER" id="PTHR22993:SF27">
    <property type="entry name" value="ENDONUCLEASE 8-LIKE 1"/>
    <property type="match status" value="1"/>
</dbReference>
<evidence type="ECO:0000259" key="23">
    <source>
        <dbReference type="PROSITE" id="PS51068"/>
    </source>
</evidence>
<evidence type="ECO:0000256" key="16">
    <source>
        <dbReference type="ARBA" id="ARBA00073169"/>
    </source>
</evidence>
<evidence type="ECO:0000256" key="5">
    <source>
        <dbReference type="ARBA" id="ARBA00022490"/>
    </source>
</evidence>
<feature type="region of interest" description="Disordered" evidence="22">
    <location>
        <begin position="292"/>
        <end position="433"/>
    </location>
</feature>
<keyword evidence="4" id="KW-0158">Chromosome</keyword>
<keyword evidence="8" id="KW-0238">DNA-binding</keyword>
<gene>
    <name evidence="24" type="primary">NEIL1</name>
</gene>
<evidence type="ECO:0000313" key="24">
    <source>
        <dbReference type="Ensembl" id="ENSLLEP00000042495.1"/>
    </source>
</evidence>
<keyword evidence="7" id="KW-0378">Hydrolase</keyword>
<dbReference type="SUPFAM" id="SSF81624">
    <property type="entry name" value="N-terminal domain of MutM-like DNA repair proteins"/>
    <property type="match status" value="1"/>
</dbReference>
<keyword evidence="6" id="KW-0227">DNA damage</keyword>
<dbReference type="GO" id="GO:0019104">
    <property type="term" value="F:DNA N-glycosylase activity"/>
    <property type="evidence" value="ECO:0007669"/>
    <property type="project" value="InterPro"/>
</dbReference>
<sequence length="433" mass="48143">MCNAAPCTTSACCTVFGGPGNMPEGPELHLSSVFINEECVGLHFAGAVEKSEVNKNPEVHFSSPDYTICAASRGKEVKLLLTPVSDGDKVTHIIFRFGMSGSFTMVNEDEIPKHAHLRFYTKDAPRKVLCFVDPRRFGSWAVNGSWQAERGPCVIQEYEKFRANVLANLSDKAFEKPICEALLNQKYFNGIGNYLRAEILFRSKTPPFMAARAALEDVKHQTSDLSLSKKLKIKTETPDLLQLCHLVPNEVINLGAYKGYGPQQSDHSVFMKWMQCYYVPGMKTLKDGNGRTMWFQGDPGPLTPRGAKARKPRKSLGTSSKPAKAARGAKKPKSAVSKDVKVKKEEVEEEHLEVKAVKATRVKVKKEANGAEKEQKIKKEKPQRGKKAGQGDENEKVARRSSTRVSVSKTPSEPRKQSPFLRSQCWLKSSHSD</sequence>
<evidence type="ECO:0000256" key="6">
    <source>
        <dbReference type="ARBA" id="ARBA00022763"/>
    </source>
</evidence>
<keyword evidence="11" id="KW-0456">Lyase</keyword>
<keyword evidence="9" id="KW-0234">DNA repair</keyword>
<evidence type="ECO:0000256" key="17">
    <source>
        <dbReference type="ARBA" id="ARBA00076846"/>
    </source>
</evidence>
<keyword evidence="12" id="KW-0539">Nucleus</keyword>
<dbReference type="GeneTree" id="ENSGT00940000153230"/>
<dbReference type="InterPro" id="IPR015371">
    <property type="entry name" value="Endonuclease-VIII_DNA-bd"/>
</dbReference>
<reference evidence="24" key="1">
    <citation type="submission" date="2025-08" db="UniProtKB">
        <authorList>
            <consortium name="Ensembl"/>
        </authorList>
    </citation>
    <scope>IDENTIFICATION</scope>
</reference>
<keyword evidence="14" id="KW-0326">Glycosidase</keyword>
<evidence type="ECO:0000256" key="3">
    <source>
        <dbReference type="ARBA" id="ARBA00004300"/>
    </source>
</evidence>
<dbReference type="Proteomes" id="UP000694569">
    <property type="component" value="Unplaced"/>
</dbReference>
<comment type="function">
    <text evidence="15">Involved in base excision repair of DNA damaged by oxidation or by mutagenic agents. Acts as a DNA glycosylase that recognizes and removes damaged bases. Has a preference for oxidized pyrimidines, such as thymine glycol, formamidopyrimidine (Fapy) and 5-hydroxyuracil. Has marginal activity towards 8-oxoguanine. Has AP (apurinic/apyrimidinic) lyase activity and introduces nicks in the DNA strand. Cleaves the DNA backbone by beta-delta elimination to generate a single-strand break at the site of the removed base with both 3'- and 5'-phosphates. Has DNA glycosylase/lyase activity towards mismatched uracil and thymine, in particular in U:C and T:C mismatches. Specifically binds 5-hydroxymethylcytosine (5hmC), suggesting that it acts as a specific reader of 5hmC.</text>
</comment>
<feature type="domain" description="Formamidopyrimidine-DNA glycosylase catalytic" evidence="23">
    <location>
        <begin position="23"/>
        <end position="138"/>
    </location>
</feature>
<dbReference type="Pfam" id="PF01149">
    <property type="entry name" value="Fapy_DNA_glyco"/>
    <property type="match status" value="1"/>
</dbReference>
<evidence type="ECO:0000256" key="10">
    <source>
        <dbReference type="ARBA" id="ARBA00023212"/>
    </source>
</evidence>
<dbReference type="GO" id="GO:0003677">
    <property type="term" value="F:DNA binding"/>
    <property type="evidence" value="ECO:0007669"/>
    <property type="project" value="UniProtKB-KW"/>
</dbReference>
<evidence type="ECO:0000256" key="19">
    <source>
        <dbReference type="ARBA" id="ARBA00081872"/>
    </source>
</evidence>
<protein>
    <recommendedName>
        <fullName evidence="16">Endonuclease 8-like 1</fullName>
    </recommendedName>
    <alternativeName>
        <fullName evidence="19">DNA glycosylase/AP lyase Neil1</fullName>
    </alternativeName>
    <alternativeName>
        <fullName evidence="17">DNA-(apurinic or apyrimidinic site) lyase Neil1</fullName>
    </alternativeName>
    <alternativeName>
        <fullName evidence="21">Endonuclease VIII-like 1</fullName>
    </alternativeName>
    <alternativeName>
        <fullName evidence="18">Nei homolog 1</fullName>
    </alternativeName>
    <alternativeName>
        <fullName evidence="20">Nei-like protein 1</fullName>
    </alternativeName>
</protein>
<dbReference type="GO" id="GO:0016829">
    <property type="term" value="F:lyase activity"/>
    <property type="evidence" value="ECO:0007669"/>
    <property type="project" value="UniProtKB-KW"/>
</dbReference>
<keyword evidence="25" id="KW-1185">Reference proteome</keyword>
<name>A0A8C5QSM8_9ANUR</name>
<proteinExistence type="predicted"/>